<feature type="compositionally biased region" description="Low complexity" evidence="1">
    <location>
        <begin position="23"/>
        <end position="32"/>
    </location>
</feature>
<proteinExistence type="predicted"/>
<evidence type="ECO:0000256" key="1">
    <source>
        <dbReference type="SAM" id="MobiDB-lite"/>
    </source>
</evidence>
<feature type="region of interest" description="Disordered" evidence="1">
    <location>
        <begin position="19"/>
        <end position="40"/>
    </location>
</feature>
<dbReference type="Pfam" id="PF13924">
    <property type="entry name" value="Lipocalin_5"/>
    <property type="match status" value="1"/>
</dbReference>
<dbReference type="RefSeq" id="XP_020057832.1">
    <property type="nucleotide sequence ID" value="XM_020198447.1"/>
</dbReference>
<dbReference type="OMA" id="CHRAEMA"/>
<keyword evidence="4" id="KW-1185">Reference proteome</keyword>
<evidence type="ECO:0000313" key="4">
    <source>
        <dbReference type="Proteomes" id="UP000184546"/>
    </source>
</evidence>
<feature type="domain" description="Lipocalin-like" evidence="2">
    <location>
        <begin position="52"/>
        <end position="190"/>
    </location>
</feature>
<name>A0A1L9WZA9_ASPA1</name>
<dbReference type="InterPro" id="IPR024311">
    <property type="entry name" value="Lipocalin-like"/>
</dbReference>
<accession>A0A1L9WZA9</accession>
<gene>
    <name evidence="3" type="ORF">ASPACDRAFT_1887148</name>
</gene>
<dbReference type="Proteomes" id="UP000184546">
    <property type="component" value="Unassembled WGS sequence"/>
</dbReference>
<protein>
    <recommendedName>
        <fullName evidence="2">Lipocalin-like domain-containing protein</fullName>
    </recommendedName>
</protein>
<sequence>MPALSSLYTTVLPPRPELNMSCSLPTSSSSPPSTAPPTPKMYTQHDIEQALVGSWSLLEYFSDPYDGKGPSLHPMGPDARGILTYHPDGCMSVHLMPSTNKQRQKKQARTTLNDGFMYTGEYWVELHERDTNSSFVVCHRAEMASLLQLEGKVQRRQVTLPSRNRLVLSYVGFEDLDGLMVRPELMWERICRPCRAASR</sequence>
<dbReference type="OrthoDB" id="3904217at2759"/>
<reference evidence="4" key="1">
    <citation type="journal article" date="2017" name="Genome Biol.">
        <title>Comparative genomics reveals high biological diversity and specific adaptations in the industrially and medically important fungal genus Aspergillus.</title>
        <authorList>
            <person name="de Vries R.P."/>
            <person name="Riley R."/>
            <person name="Wiebenga A."/>
            <person name="Aguilar-Osorio G."/>
            <person name="Amillis S."/>
            <person name="Uchima C.A."/>
            <person name="Anderluh G."/>
            <person name="Asadollahi M."/>
            <person name="Askin M."/>
            <person name="Barry K."/>
            <person name="Battaglia E."/>
            <person name="Bayram O."/>
            <person name="Benocci T."/>
            <person name="Braus-Stromeyer S.A."/>
            <person name="Caldana C."/>
            <person name="Canovas D."/>
            <person name="Cerqueira G.C."/>
            <person name="Chen F."/>
            <person name="Chen W."/>
            <person name="Choi C."/>
            <person name="Clum A."/>
            <person name="Dos Santos R.A."/>
            <person name="Damasio A.R."/>
            <person name="Diallinas G."/>
            <person name="Emri T."/>
            <person name="Fekete E."/>
            <person name="Flipphi M."/>
            <person name="Freyberg S."/>
            <person name="Gallo A."/>
            <person name="Gournas C."/>
            <person name="Habgood R."/>
            <person name="Hainaut M."/>
            <person name="Harispe M.L."/>
            <person name="Henrissat B."/>
            <person name="Hilden K.S."/>
            <person name="Hope R."/>
            <person name="Hossain A."/>
            <person name="Karabika E."/>
            <person name="Karaffa L."/>
            <person name="Karanyi Z."/>
            <person name="Krasevec N."/>
            <person name="Kuo A."/>
            <person name="Kusch H."/>
            <person name="LaButti K."/>
            <person name="Lagendijk E.L."/>
            <person name="Lapidus A."/>
            <person name="Levasseur A."/>
            <person name="Lindquist E."/>
            <person name="Lipzen A."/>
            <person name="Logrieco A.F."/>
            <person name="MacCabe A."/>
            <person name="Maekelae M.R."/>
            <person name="Malavazi I."/>
            <person name="Melin P."/>
            <person name="Meyer V."/>
            <person name="Mielnichuk N."/>
            <person name="Miskei M."/>
            <person name="Molnar A.P."/>
            <person name="Mule G."/>
            <person name="Ngan C.Y."/>
            <person name="Orejas M."/>
            <person name="Orosz E."/>
            <person name="Ouedraogo J.P."/>
            <person name="Overkamp K.M."/>
            <person name="Park H.-S."/>
            <person name="Perrone G."/>
            <person name="Piumi F."/>
            <person name="Punt P.J."/>
            <person name="Ram A.F."/>
            <person name="Ramon A."/>
            <person name="Rauscher S."/>
            <person name="Record E."/>
            <person name="Riano-Pachon D.M."/>
            <person name="Robert V."/>
            <person name="Roehrig J."/>
            <person name="Ruller R."/>
            <person name="Salamov A."/>
            <person name="Salih N.S."/>
            <person name="Samson R.A."/>
            <person name="Sandor E."/>
            <person name="Sanguinetti M."/>
            <person name="Schuetze T."/>
            <person name="Sepcic K."/>
            <person name="Shelest E."/>
            <person name="Sherlock G."/>
            <person name="Sophianopoulou V."/>
            <person name="Squina F.M."/>
            <person name="Sun H."/>
            <person name="Susca A."/>
            <person name="Todd R.B."/>
            <person name="Tsang A."/>
            <person name="Unkles S.E."/>
            <person name="van de Wiele N."/>
            <person name="van Rossen-Uffink D."/>
            <person name="Oliveira J.V."/>
            <person name="Vesth T.C."/>
            <person name="Visser J."/>
            <person name="Yu J.-H."/>
            <person name="Zhou M."/>
            <person name="Andersen M.R."/>
            <person name="Archer D.B."/>
            <person name="Baker S.E."/>
            <person name="Benoit I."/>
            <person name="Brakhage A.A."/>
            <person name="Braus G.H."/>
            <person name="Fischer R."/>
            <person name="Frisvad J.C."/>
            <person name="Goldman G.H."/>
            <person name="Houbraken J."/>
            <person name="Oakley B."/>
            <person name="Pocsi I."/>
            <person name="Scazzocchio C."/>
            <person name="Seiboth B."/>
            <person name="vanKuyk P.A."/>
            <person name="Wortman J."/>
            <person name="Dyer P.S."/>
            <person name="Grigoriev I.V."/>
        </authorList>
    </citation>
    <scope>NUCLEOTIDE SEQUENCE [LARGE SCALE GENOMIC DNA]</scope>
    <source>
        <strain evidence="4">ATCC 16872 / CBS 172.66 / WB 5094</strain>
    </source>
</reference>
<dbReference type="GeneID" id="30972261"/>
<evidence type="ECO:0000259" key="2">
    <source>
        <dbReference type="Pfam" id="PF13924"/>
    </source>
</evidence>
<dbReference type="EMBL" id="KV878974">
    <property type="protein sequence ID" value="OJK01493.1"/>
    <property type="molecule type" value="Genomic_DNA"/>
</dbReference>
<organism evidence="3 4">
    <name type="scientific">Aspergillus aculeatus (strain ATCC 16872 / CBS 172.66 / WB 5094)</name>
    <dbReference type="NCBI Taxonomy" id="690307"/>
    <lineage>
        <taxon>Eukaryota</taxon>
        <taxon>Fungi</taxon>
        <taxon>Dikarya</taxon>
        <taxon>Ascomycota</taxon>
        <taxon>Pezizomycotina</taxon>
        <taxon>Eurotiomycetes</taxon>
        <taxon>Eurotiomycetidae</taxon>
        <taxon>Eurotiales</taxon>
        <taxon>Aspergillaceae</taxon>
        <taxon>Aspergillus</taxon>
        <taxon>Aspergillus subgen. Circumdati</taxon>
    </lineage>
</organism>
<dbReference type="VEuPathDB" id="FungiDB:ASPACDRAFT_1887148"/>
<dbReference type="AlphaFoldDB" id="A0A1L9WZA9"/>
<evidence type="ECO:0000313" key="3">
    <source>
        <dbReference type="EMBL" id="OJK01493.1"/>
    </source>
</evidence>